<sequence length="169" mass="18445">MLTIKPLSAADRTVLPPDVVIVDGTTGDFVLDERTGLRAQNPIATAIVLCLLTDARASADELRHEHAGDARGWPGDGFDIDASRSETELGSKLWLYRRHELTDETGRAVEDEARRALQPLIRQGAAARIEVKAVVQKAEGRIALDVAVIGRDGRTSANVRFDPLWKLAQ</sequence>
<protein>
    <recommendedName>
        <fullName evidence="3">Mu-like prophage protein gp46</fullName>
    </recommendedName>
</protein>
<comment type="caution">
    <text evidence="1">The sequence shown here is derived from an EMBL/GenBank/DDBJ whole genome shotgun (WGS) entry which is preliminary data.</text>
</comment>
<gene>
    <name evidence="1" type="ORF">GR303_12490</name>
</gene>
<name>A0ABW9YYN1_9HYPH</name>
<evidence type="ECO:0000313" key="1">
    <source>
        <dbReference type="EMBL" id="NBJ25168.1"/>
    </source>
</evidence>
<dbReference type="EMBL" id="JAAAXJ010000005">
    <property type="protein sequence ID" value="NBJ25168.1"/>
    <property type="molecule type" value="Genomic_DNA"/>
</dbReference>
<keyword evidence="2" id="KW-1185">Reference proteome</keyword>
<proteinExistence type="predicted"/>
<evidence type="ECO:0000313" key="2">
    <source>
        <dbReference type="Proteomes" id="UP000818323"/>
    </source>
</evidence>
<accession>A0ABW9YYN1</accession>
<evidence type="ECO:0008006" key="3">
    <source>
        <dbReference type="Google" id="ProtNLM"/>
    </source>
</evidence>
<dbReference type="RefSeq" id="WP_161725818.1">
    <property type="nucleotide sequence ID" value="NZ_JAAAXI010000025.1"/>
</dbReference>
<dbReference type="InterPro" id="IPR010877">
    <property type="entry name" value="Phage_Mu_Gp46"/>
</dbReference>
<dbReference type="Pfam" id="PF07409">
    <property type="entry name" value="GP46"/>
    <property type="match status" value="1"/>
</dbReference>
<dbReference type="Proteomes" id="UP000818323">
    <property type="component" value="Unassembled WGS sequence"/>
</dbReference>
<reference evidence="1 2" key="1">
    <citation type="submission" date="2020-01" db="EMBL/GenBank/DDBJ databases">
        <title>Microvirga sp. nov., an arsenate reduction bacterium isolated from Tibet hotspring sediments.</title>
        <authorList>
            <person name="Yuan C.-G."/>
        </authorList>
    </citation>
    <scope>NUCLEOTIDE SEQUENCE [LARGE SCALE GENOMIC DNA]</scope>
    <source>
        <strain evidence="1 2">SYSU G3D203</strain>
    </source>
</reference>
<organism evidence="1 2">
    <name type="scientific">Microvirga arsenatis</name>
    <dbReference type="NCBI Taxonomy" id="2692265"/>
    <lineage>
        <taxon>Bacteria</taxon>
        <taxon>Pseudomonadati</taxon>
        <taxon>Pseudomonadota</taxon>
        <taxon>Alphaproteobacteria</taxon>
        <taxon>Hyphomicrobiales</taxon>
        <taxon>Methylobacteriaceae</taxon>
        <taxon>Microvirga</taxon>
    </lineage>
</organism>